<dbReference type="InterPro" id="IPR016032">
    <property type="entry name" value="Sig_transdc_resp-reg_C-effctor"/>
</dbReference>
<dbReference type="SMART" id="SM00421">
    <property type="entry name" value="HTH_LUXR"/>
    <property type="match status" value="1"/>
</dbReference>
<dbReference type="InterPro" id="IPR000792">
    <property type="entry name" value="Tscrpt_reg_LuxR_C"/>
</dbReference>
<dbReference type="SUPFAM" id="SSF46894">
    <property type="entry name" value="C-terminal effector domain of the bipartite response regulators"/>
    <property type="match status" value="1"/>
</dbReference>
<gene>
    <name evidence="4" type="ORF">GCM10007147_45150</name>
</gene>
<dbReference type="AlphaFoldDB" id="A0A918XL02"/>
<dbReference type="GO" id="GO:0003677">
    <property type="term" value="F:DNA binding"/>
    <property type="evidence" value="ECO:0007669"/>
    <property type="project" value="UniProtKB-KW"/>
</dbReference>
<sequence>MLETPRTRVLLIEEKAATRAGLVAILNCPEIDVQSIVGVEEATECHPSDVALLSIEATRELPRISEATAFSPNLKLVAILSESTPKNVHDALNFGVTSVITWDFHPTDMRKAIQLTANGYSCIPQESMELLSSLAPGARTADALSDHESKWLKTMAMGKPISYIATQENFSEREMFRRLSVMYRKMGVRNRFQAVARAAQWGVLPYKEIFAADTPAGHR</sequence>
<evidence type="ECO:0000256" key="2">
    <source>
        <dbReference type="PROSITE-ProRule" id="PRU00169"/>
    </source>
</evidence>
<accession>A0A918XL02</accession>
<protein>
    <recommendedName>
        <fullName evidence="3">Response regulatory domain-containing protein</fullName>
    </recommendedName>
</protein>
<keyword evidence="5" id="KW-1185">Reference proteome</keyword>
<dbReference type="Proteomes" id="UP000654947">
    <property type="component" value="Unassembled WGS sequence"/>
</dbReference>
<comment type="caution">
    <text evidence="2">Lacks conserved residue(s) required for the propagation of feature annotation.</text>
</comment>
<dbReference type="EMBL" id="BMXL01000046">
    <property type="protein sequence ID" value="GHD37256.1"/>
    <property type="molecule type" value="Genomic_DNA"/>
</dbReference>
<evidence type="ECO:0000313" key="5">
    <source>
        <dbReference type="Proteomes" id="UP000654947"/>
    </source>
</evidence>
<dbReference type="SUPFAM" id="SSF52172">
    <property type="entry name" value="CheY-like"/>
    <property type="match status" value="1"/>
</dbReference>
<name>A0A918XL02_9ACTN</name>
<dbReference type="PROSITE" id="PS50110">
    <property type="entry name" value="RESPONSE_REGULATORY"/>
    <property type="match status" value="1"/>
</dbReference>
<keyword evidence="1" id="KW-0238">DNA-binding</keyword>
<proteinExistence type="predicted"/>
<evidence type="ECO:0000259" key="3">
    <source>
        <dbReference type="PROSITE" id="PS50110"/>
    </source>
</evidence>
<evidence type="ECO:0000313" key="4">
    <source>
        <dbReference type="EMBL" id="GHD37256.1"/>
    </source>
</evidence>
<dbReference type="GO" id="GO:0006355">
    <property type="term" value="P:regulation of DNA-templated transcription"/>
    <property type="evidence" value="ECO:0007669"/>
    <property type="project" value="InterPro"/>
</dbReference>
<evidence type="ECO:0000256" key="1">
    <source>
        <dbReference type="ARBA" id="ARBA00023125"/>
    </source>
</evidence>
<dbReference type="InterPro" id="IPR011006">
    <property type="entry name" value="CheY-like_superfamily"/>
</dbReference>
<dbReference type="InterPro" id="IPR039420">
    <property type="entry name" value="WalR-like"/>
</dbReference>
<comment type="caution">
    <text evidence="4">The sequence shown here is derived from an EMBL/GenBank/DDBJ whole genome shotgun (WGS) entry which is preliminary data.</text>
</comment>
<dbReference type="PANTHER" id="PTHR43214">
    <property type="entry name" value="TWO-COMPONENT RESPONSE REGULATOR"/>
    <property type="match status" value="1"/>
</dbReference>
<organism evidence="4 5">
    <name type="scientific">Nocardiopsis kunsanensis</name>
    <dbReference type="NCBI Taxonomy" id="141693"/>
    <lineage>
        <taxon>Bacteria</taxon>
        <taxon>Bacillati</taxon>
        <taxon>Actinomycetota</taxon>
        <taxon>Actinomycetes</taxon>
        <taxon>Streptosporangiales</taxon>
        <taxon>Nocardiopsidaceae</taxon>
        <taxon>Nocardiopsis</taxon>
    </lineage>
</organism>
<dbReference type="GO" id="GO:0000160">
    <property type="term" value="P:phosphorelay signal transduction system"/>
    <property type="evidence" value="ECO:0007669"/>
    <property type="project" value="InterPro"/>
</dbReference>
<dbReference type="InterPro" id="IPR001789">
    <property type="entry name" value="Sig_transdc_resp-reg_receiver"/>
</dbReference>
<feature type="domain" description="Response regulatory" evidence="3">
    <location>
        <begin position="8"/>
        <end position="117"/>
    </location>
</feature>
<reference evidence="4 5" key="1">
    <citation type="journal article" date="2014" name="Int. J. Syst. Evol. Microbiol.">
        <title>Complete genome sequence of Corynebacterium casei LMG S-19264T (=DSM 44701T), isolated from a smear-ripened cheese.</title>
        <authorList>
            <consortium name="US DOE Joint Genome Institute (JGI-PGF)"/>
            <person name="Walter F."/>
            <person name="Albersmeier A."/>
            <person name="Kalinowski J."/>
            <person name="Ruckert C."/>
        </authorList>
    </citation>
    <scope>NUCLEOTIDE SEQUENCE [LARGE SCALE GENOMIC DNA]</scope>
    <source>
        <strain evidence="4 5">KCTC 19473</strain>
    </source>
</reference>
<dbReference type="Gene3D" id="3.40.50.2300">
    <property type="match status" value="1"/>
</dbReference>